<comment type="catalytic activity">
    <reaction evidence="11">
        <text>a 5,6-dihydrouridine in tRNA + NAD(+) = a uridine in tRNA + NADH + H(+)</text>
        <dbReference type="Rhea" id="RHEA:54452"/>
        <dbReference type="Rhea" id="RHEA-COMP:13339"/>
        <dbReference type="Rhea" id="RHEA-COMP:13887"/>
        <dbReference type="ChEBI" id="CHEBI:15378"/>
        <dbReference type="ChEBI" id="CHEBI:57540"/>
        <dbReference type="ChEBI" id="CHEBI:57945"/>
        <dbReference type="ChEBI" id="CHEBI:65315"/>
        <dbReference type="ChEBI" id="CHEBI:74443"/>
    </reaction>
</comment>
<comment type="caution">
    <text evidence="16">The sequence shown here is derived from an EMBL/GenBank/DDBJ whole genome shotgun (WGS) entry which is preliminary data.</text>
</comment>
<dbReference type="InterPro" id="IPR018517">
    <property type="entry name" value="tRNA_hU_synthase_CS"/>
</dbReference>
<keyword evidence="7" id="KW-0521">NADP</keyword>
<dbReference type="Pfam" id="PF01207">
    <property type="entry name" value="Dus"/>
    <property type="match status" value="1"/>
</dbReference>
<keyword evidence="9 12" id="KW-0560">Oxidoreductase</keyword>
<feature type="active site" description="Proton donor" evidence="13">
    <location>
        <position position="103"/>
    </location>
</feature>
<evidence type="ECO:0000256" key="11">
    <source>
        <dbReference type="ARBA" id="ARBA00048802"/>
    </source>
</evidence>
<keyword evidence="5 12" id="KW-0288">FMN</keyword>
<dbReference type="PANTHER" id="PTHR45846">
    <property type="entry name" value="TRNA-DIHYDROURIDINE(47) SYNTHASE [NAD(P)(+)]-LIKE"/>
    <property type="match status" value="1"/>
</dbReference>
<name>A0A0R1V8S0_9LACO</name>
<dbReference type="PATRIC" id="fig|1423801.4.peg.2307"/>
<dbReference type="OrthoDB" id="9764501at2"/>
<dbReference type="PANTHER" id="PTHR45846:SF1">
    <property type="entry name" value="TRNA-DIHYDROURIDINE(47) SYNTHASE [NAD(P)(+)]-LIKE"/>
    <property type="match status" value="1"/>
</dbReference>
<evidence type="ECO:0000256" key="1">
    <source>
        <dbReference type="ARBA" id="ARBA00001917"/>
    </source>
</evidence>
<evidence type="ECO:0000256" key="8">
    <source>
        <dbReference type="ARBA" id="ARBA00022884"/>
    </source>
</evidence>
<evidence type="ECO:0000256" key="6">
    <source>
        <dbReference type="ARBA" id="ARBA00022694"/>
    </source>
</evidence>
<feature type="binding site" evidence="14">
    <location>
        <position position="172"/>
    </location>
    <ligand>
        <name>FMN</name>
        <dbReference type="ChEBI" id="CHEBI:58210"/>
    </ligand>
</feature>
<dbReference type="InterPro" id="IPR024036">
    <property type="entry name" value="tRNA-dHydroUridine_Synthase_C"/>
</dbReference>
<dbReference type="CDD" id="cd02801">
    <property type="entry name" value="DUS_like_FMN"/>
    <property type="match status" value="1"/>
</dbReference>
<dbReference type="GO" id="GO:0017150">
    <property type="term" value="F:tRNA dihydrouridine synthase activity"/>
    <property type="evidence" value="ECO:0007669"/>
    <property type="project" value="InterPro"/>
</dbReference>
<evidence type="ECO:0000256" key="4">
    <source>
        <dbReference type="ARBA" id="ARBA00022630"/>
    </source>
</evidence>
<proteinExistence type="inferred from homology"/>
<keyword evidence="4 12" id="KW-0285">Flavoprotein</keyword>
<dbReference type="GeneID" id="98307214"/>
<evidence type="ECO:0000256" key="12">
    <source>
        <dbReference type="PIRNR" id="PIRNR006621"/>
    </source>
</evidence>
<evidence type="ECO:0000256" key="5">
    <source>
        <dbReference type="ARBA" id="ARBA00022643"/>
    </source>
</evidence>
<keyword evidence="8" id="KW-0694">RNA-binding</keyword>
<dbReference type="InterPro" id="IPR035587">
    <property type="entry name" value="DUS-like_FMN-bd"/>
</dbReference>
<reference evidence="16 17" key="1">
    <citation type="journal article" date="2015" name="Genome Announc.">
        <title>Expanding the biotechnology potential of lactobacilli through comparative genomics of 213 strains and associated genera.</title>
        <authorList>
            <person name="Sun Z."/>
            <person name="Harris H.M."/>
            <person name="McCann A."/>
            <person name="Guo C."/>
            <person name="Argimon S."/>
            <person name="Zhang W."/>
            <person name="Yang X."/>
            <person name="Jeffery I.B."/>
            <person name="Cooney J.C."/>
            <person name="Kagawa T.F."/>
            <person name="Liu W."/>
            <person name="Song Y."/>
            <person name="Salvetti E."/>
            <person name="Wrobel A."/>
            <person name="Rasinkangas P."/>
            <person name="Parkhill J."/>
            <person name="Rea M.C."/>
            <person name="O'Sullivan O."/>
            <person name="Ritari J."/>
            <person name="Douillard F.P."/>
            <person name="Paul Ross R."/>
            <person name="Yang R."/>
            <person name="Briner A.E."/>
            <person name="Felis G.E."/>
            <person name="de Vos W.M."/>
            <person name="Barrangou R."/>
            <person name="Klaenhammer T.R."/>
            <person name="Caufield P.W."/>
            <person name="Cui Y."/>
            <person name="Zhang H."/>
            <person name="O'Toole P.W."/>
        </authorList>
    </citation>
    <scope>NUCLEOTIDE SEQUENCE [LARGE SCALE GENOMIC DNA]</scope>
    <source>
        <strain evidence="16 17">DSM 16230</strain>
    </source>
</reference>
<organism evidence="16 17">
    <name type="scientific">Liquorilactobacillus satsumensis DSM 16230 = JCM 12392</name>
    <dbReference type="NCBI Taxonomy" id="1423801"/>
    <lineage>
        <taxon>Bacteria</taxon>
        <taxon>Bacillati</taxon>
        <taxon>Bacillota</taxon>
        <taxon>Bacilli</taxon>
        <taxon>Lactobacillales</taxon>
        <taxon>Lactobacillaceae</taxon>
        <taxon>Liquorilactobacillus</taxon>
    </lineage>
</organism>
<dbReference type="Gene3D" id="1.10.1200.80">
    <property type="entry name" value="Putative flavin oxidoreducatase, domain 2"/>
    <property type="match status" value="1"/>
</dbReference>
<dbReference type="GO" id="GO:0000049">
    <property type="term" value="F:tRNA binding"/>
    <property type="evidence" value="ECO:0007669"/>
    <property type="project" value="UniProtKB-KW"/>
</dbReference>
<evidence type="ECO:0000313" key="17">
    <source>
        <dbReference type="Proteomes" id="UP000051166"/>
    </source>
</evidence>
<dbReference type="Proteomes" id="UP000051166">
    <property type="component" value="Unassembled WGS sequence"/>
</dbReference>
<keyword evidence="17" id="KW-1185">Reference proteome</keyword>
<feature type="domain" description="DUS-like FMN-binding" evidence="15">
    <location>
        <begin position="16"/>
        <end position="313"/>
    </location>
</feature>
<gene>
    <name evidence="16" type="ORF">FD50_GL002259</name>
</gene>
<evidence type="ECO:0000256" key="7">
    <source>
        <dbReference type="ARBA" id="ARBA00022857"/>
    </source>
</evidence>
<feature type="binding site" evidence="14">
    <location>
        <position position="142"/>
    </location>
    <ligand>
        <name>FMN</name>
        <dbReference type="ChEBI" id="CHEBI:58210"/>
    </ligand>
</feature>
<evidence type="ECO:0000256" key="14">
    <source>
        <dbReference type="PIRSR" id="PIRSR006621-2"/>
    </source>
</evidence>
<feature type="binding site" evidence="14">
    <location>
        <position position="72"/>
    </location>
    <ligand>
        <name>FMN</name>
        <dbReference type="ChEBI" id="CHEBI:58210"/>
    </ligand>
</feature>
<dbReference type="PIRSF" id="PIRSF006621">
    <property type="entry name" value="Dus"/>
    <property type="match status" value="1"/>
</dbReference>
<evidence type="ECO:0000256" key="2">
    <source>
        <dbReference type="ARBA" id="ARBA00002790"/>
    </source>
</evidence>
<comment type="cofactor">
    <cofactor evidence="1 12 14">
        <name>FMN</name>
        <dbReference type="ChEBI" id="CHEBI:58210"/>
    </cofactor>
</comment>
<protein>
    <recommendedName>
        <fullName evidence="12">tRNA-dihydrouridine synthase</fullName>
        <ecNumber evidence="12">1.3.1.-</ecNumber>
    </recommendedName>
</protein>
<dbReference type="Gene3D" id="3.20.20.70">
    <property type="entry name" value="Aldolase class I"/>
    <property type="match status" value="1"/>
</dbReference>
<evidence type="ECO:0000256" key="3">
    <source>
        <dbReference type="ARBA" id="ARBA00022555"/>
    </source>
</evidence>
<dbReference type="PROSITE" id="PS01136">
    <property type="entry name" value="UPF0034"/>
    <property type="match status" value="1"/>
</dbReference>
<evidence type="ECO:0000256" key="13">
    <source>
        <dbReference type="PIRSR" id="PIRSR006621-1"/>
    </source>
</evidence>
<dbReference type="EMBL" id="AZFQ01000016">
    <property type="protein sequence ID" value="KRM00020.1"/>
    <property type="molecule type" value="Genomic_DNA"/>
</dbReference>
<dbReference type="RefSeq" id="WP_056959742.1">
    <property type="nucleotide sequence ID" value="NZ_AZFQ01000016.1"/>
</dbReference>
<dbReference type="NCBIfam" id="TIGR00737">
    <property type="entry name" value="nifR3_yhdG"/>
    <property type="match status" value="1"/>
</dbReference>
<comment type="similarity">
    <text evidence="12">Belongs to the dus family.</text>
</comment>
<feature type="binding site" evidence="14">
    <location>
        <begin position="18"/>
        <end position="20"/>
    </location>
    <ligand>
        <name>FMN</name>
        <dbReference type="ChEBI" id="CHEBI:58210"/>
    </ligand>
</feature>
<dbReference type="GO" id="GO:0050660">
    <property type="term" value="F:flavin adenine dinucleotide binding"/>
    <property type="evidence" value="ECO:0007669"/>
    <property type="project" value="InterPro"/>
</dbReference>
<dbReference type="InterPro" id="IPR004652">
    <property type="entry name" value="DusB-like"/>
</dbReference>
<sequence length="338" mass="37265">MEWKIGNLTIPNQIVVAPMAGVTNVAFRMICKEFGAGLVVCEMISDRGIQFRNKKTLGMLRFDPTEHPVSVQIFGGNKDTLVEAARYIEENVDVDIIDINMGCPVPKVTKAEAGARWLLDPNQVYEMVHAVTSACSKPVTVKMRTGWDEDHIYAVENALAAQEGGAAALAMHGRTRKQLYSGHADWGILKEVADHLHEIPFIGNGDVRTPEDAKKMLTDVGADAVMIGRAALGNPWIVKQASEYLAGEEVVPEPTPAEKIKVAKEHLHRLVGIKGDYVGPREFRSQAAYYLKGIPRSARAKAALNDAATEAQMITIFDNFLSDVEDYVERKKQRQLAK</sequence>
<comment type="function">
    <text evidence="2 12">Catalyzes the synthesis of 5,6-dihydrouridine (D), a modified base found in the D-loop of most tRNAs, via the reduction of the C5-C6 double bond in target uridines.</text>
</comment>
<evidence type="ECO:0000256" key="9">
    <source>
        <dbReference type="ARBA" id="ARBA00023002"/>
    </source>
</evidence>
<dbReference type="SUPFAM" id="SSF51395">
    <property type="entry name" value="FMN-linked oxidoreductases"/>
    <property type="match status" value="1"/>
</dbReference>
<dbReference type="InterPro" id="IPR001269">
    <property type="entry name" value="DUS_fam"/>
</dbReference>
<evidence type="ECO:0000313" key="16">
    <source>
        <dbReference type="EMBL" id="KRM00020.1"/>
    </source>
</evidence>
<dbReference type="EC" id="1.3.1.-" evidence="12"/>
<dbReference type="InterPro" id="IPR013785">
    <property type="entry name" value="Aldolase_TIM"/>
</dbReference>
<comment type="catalytic activity">
    <reaction evidence="10">
        <text>a 5,6-dihydrouridine in tRNA + NADP(+) = a uridine in tRNA + NADPH + H(+)</text>
        <dbReference type="Rhea" id="RHEA:23624"/>
        <dbReference type="Rhea" id="RHEA-COMP:13339"/>
        <dbReference type="Rhea" id="RHEA-COMP:13887"/>
        <dbReference type="ChEBI" id="CHEBI:15378"/>
        <dbReference type="ChEBI" id="CHEBI:57783"/>
        <dbReference type="ChEBI" id="CHEBI:58349"/>
        <dbReference type="ChEBI" id="CHEBI:65315"/>
        <dbReference type="ChEBI" id="CHEBI:74443"/>
    </reaction>
</comment>
<dbReference type="STRING" id="1423801.FD50_GL002259"/>
<accession>A0A0R1V8S0</accession>
<evidence type="ECO:0000259" key="15">
    <source>
        <dbReference type="Pfam" id="PF01207"/>
    </source>
</evidence>
<evidence type="ECO:0000256" key="10">
    <source>
        <dbReference type="ARBA" id="ARBA00048205"/>
    </source>
</evidence>
<keyword evidence="6 12" id="KW-0819">tRNA processing</keyword>
<feature type="binding site" evidence="14">
    <location>
        <begin position="228"/>
        <end position="229"/>
    </location>
    <ligand>
        <name>FMN</name>
        <dbReference type="ChEBI" id="CHEBI:58210"/>
    </ligand>
</feature>
<keyword evidence="14" id="KW-0547">Nucleotide-binding</keyword>
<dbReference type="AlphaFoldDB" id="A0A0R1V8S0"/>
<keyword evidence="3" id="KW-0820">tRNA-binding</keyword>